<dbReference type="InterPro" id="IPR014729">
    <property type="entry name" value="Rossmann-like_a/b/a_fold"/>
</dbReference>
<dbReference type="PRINTS" id="PR01438">
    <property type="entry name" value="UNVRSLSTRESS"/>
</dbReference>
<name>A0A1M5ABK7_9FLAO</name>
<accession>A0A1M5ABK7</accession>
<comment type="similarity">
    <text evidence="1">Belongs to the universal stress protein A family.</text>
</comment>
<feature type="domain" description="UspA" evidence="2">
    <location>
        <begin position="2"/>
        <end position="141"/>
    </location>
</feature>
<dbReference type="OrthoDB" id="9788959at2"/>
<gene>
    <name evidence="3" type="ORF">SAMN03080594_103171</name>
</gene>
<sequence>MRILIPTDFSELSKVAIQYAVDLSKDLEVELKLLHVIDTSAPSRARVGSNKLQEAIKASSERAMKELLASIEKDNTHKIDISYEITSGTSIGKYVETTALKNDIDIVCIGTKGASGLKKILFGSNAASIIENSSIPVLTIPEFARYKGIKNIVYSSDFYNLEKELDLIIPFAKLMDAWIQILHIDKADEGFEGDLQQKEKSLIKDFSYQKIKMTELKINSVVLGINKFVADVDADMVIMFTHHTNFIEKVFQQSVTQNTAFQTRIPLFTFQKEA</sequence>
<evidence type="ECO:0000259" key="2">
    <source>
        <dbReference type="Pfam" id="PF00582"/>
    </source>
</evidence>
<evidence type="ECO:0000313" key="4">
    <source>
        <dbReference type="Proteomes" id="UP000184406"/>
    </source>
</evidence>
<reference evidence="4" key="1">
    <citation type="submission" date="2016-11" db="EMBL/GenBank/DDBJ databases">
        <authorList>
            <person name="Varghese N."/>
            <person name="Submissions S."/>
        </authorList>
    </citation>
    <scope>NUCLEOTIDE SEQUENCE [LARGE SCALE GENOMIC DNA]</scope>
    <source>
        <strain evidence="4">DSM 17539</strain>
    </source>
</reference>
<dbReference type="PANTHER" id="PTHR46268:SF22">
    <property type="entry name" value="SENSOR PROTEIN KDPD-RELATED"/>
    <property type="match status" value="1"/>
</dbReference>
<protein>
    <submittedName>
        <fullName evidence="3">Nucleotide-binding universal stress protein, UspA family</fullName>
    </submittedName>
</protein>
<dbReference type="InterPro" id="IPR006015">
    <property type="entry name" value="Universal_stress_UspA"/>
</dbReference>
<dbReference type="PANTHER" id="PTHR46268">
    <property type="entry name" value="STRESS RESPONSE PROTEIN NHAX"/>
    <property type="match status" value="1"/>
</dbReference>
<organism evidence="3 4">
    <name type="scientific">Arenibacter palladensis</name>
    <dbReference type="NCBI Taxonomy" id="237373"/>
    <lineage>
        <taxon>Bacteria</taxon>
        <taxon>Pseudomonadati</taxon>
        <taxon>Bacteroidota</taxon>
        <taxon>Flavobacteriia</taxon>
        <taxon>Flavobacteriales</taxon>
        <taxon>Flavobacteriaceae</taxon>
        <taxon>Arenibacter</taxon>
    </lineage>
</organism>
<dbReference type="Pfam" id="PF00582">
    <property type="entry name" value="Usp"/>
    <property type="match status" value="1"/>
</dbReference>
<evidence type="ECO:0000313" key="3">
    <source>
        <dbReference type="EMBL" id="SHF27487.1"/>
    </source>
</evidence>
<keyword evidence="4" id="KW-1185">Reference proteome</keyword>
<dbReference type="InterPro" id="IPR006016">
    <property type="entry name" value="UspA"/>
</dbReference>
<dbReference type="Proteomes" id="UP000184406">
    <property type="component" value="Unassembled WGS sequence"/>
</dbReference>
<dbReference type="AlphaFoldDB" id="A0A1M5ABK7"/>
<evidence type="ECO:0000256" key="1">
    <source>
        <dbReference type="ARBA" id="ARBA00008791"/>
    </source>
</evidence>
<dbReference type="CDD" id="cd00293">
    <property type="entry name" value="USP-like"/>
    <property type="match status" value="1"/>
</dbReference>
<dbReference type="EMBL" id="FQUX01000003">
    <property type="protein sequence ID" value="SHF27487.1"/>
    <property type="molecule type" value="Genomic_DNA"/>
</dbReference>
<dbReference type="RefSeq" id="WP_072861794.1">
    <property type="nucleotide sequence ID" value="NZ_FQUX01000003.1"/>
</dbReference>
<proteinExistence type="inferred from homology"/>
<dbReference type="SUPFAM" id="SSF52402">
    <property type="entry name" value="Adenine nucleotide alpha hydrolases-like"/>
    <property type="match status" value="2"/>
</dbReference>
<dbReference type="Gene3D" id="3.40.50.620">
    <property type="entry name" value="HUPs"/>
    <property type="match status" value="2"/>
</dbReference>